<comment type="caution">
    <text evidence="1">The sequence shown here is derived from an EMBL/GenBank/DDBJ whole genome shotgun (WGS) entry which is preliminary data.</text>
</comment>
<dbReference type="RefSeq" id="WP_301209609.1">
    <property type="nucleotide sequence ID" value="NZ_JAROCF010000002.1"/>
</dbReference>
<dbReference type="Proteomes" id="UP001174208">
    <property type="component" value="Unassembled WGS sequence"/>
</dbReference>
<protein>
    <submittedName>
        <fullName evidence="1">Uncharacterized protein</fullName>
    </submittedName>
</protein>
<organism evidence="1 2">
    <name type="scientific">Leifsonia williamsii</name>
    <dbReference type="NCBI Taxonomy" id="3035919"/>
    <lineage>
        <taxon>Bacteria</taxon>
        <taxon>Bacillati</taxon>
        <taxon>Actinomycetota</taxon>
        <taxon>Actinomycetes</taxon>
        <taxon>Micrococcales</taxon>
        <taxon>Microbacteriaceae</taxon>
        <taxon>Leifsonia</taxon>
    </lineage>
</organism>
<evidence type="ECO:0000313" key="2">
    <source>
        <dbReference type="Proteomes" id="UP001174208"/>
    </source>
</evidence>
<proteinExistence type="predicted"/>
<reference evidence="1" key="1">
    <citation type="submission" date="2023-06" db="EMBL/GenBank/DDBJ databases">
        <title>MT1 and MT2 Draft Genomes of Novel Species.</title>
        <authorList>
            <person name="Venkateswaran K."/>
        </authorList>
    </citation>
    <scope>NUCLEOTIDE SEQUENCE</scope>
    <source>
        <strain evidence="1">F6_8S_P_1B</strain>
    </source>
</reference>
<evidence type="ECO:0000313" key="1">
    <source>
        <dbReference type="EMBL" id="MDN4616430.1"/>
    </source>
</evidence>
<dbReference type="EMBL" id="JAROCF010000002">
    <property type="protein sequence ID" value="MDN4616430.1"/>
    <property type="molecule type" value="Genomic_DNA"/>
</dbReference>
<name>A0ABT8KG42_9MICO</name>
<keyword evidence="2" id="KW-1185">Reference proteome</keyword>
<gene>
    <name evidence="1" type="ORF">P5G50_18435</name>
</gene>
<accession>A0ABT8KG42</accession>
<sequence length="140" mass="15541">MTNGSEHIRPKPEVPTTEQVREVYHLGLYEVNDMVGNVNFEGALGQFDTWLAEHDKAVAAEAVRTATTELQAQLDAMTTYGTAQKANDGTIWDMFECASLKEAQEDAMTTVREEGEDPVVVVKRLGNGRWFEVTTEETSS</sequence>